<gene>
    <name evidence="4" type="ORF">GM418_21775</name>
</gene>
<evidence type="ECO:0000313" key="4">
    <source>
        <dbReference type="EMBL" id="QGY46194.1"/>
    </source>
</evidence>
<dbReference type="Proteomes" id="UP000428260">
    <property type="component" value="Chromosome"/>
</dbReference>
<dbReference type="SUPFAM" id="SSF51230">
    <property type="entry name" value="Single hybrid motif"/>
    <property type="match status" value="1"/>
</dbReference>
<dbReference type="Gene3D" id="2.40.50.100">
    <property type="match status" value="1"/>
</dbReference>
<dbReference type="PROSITE" id="PS50991">
    <property type="entry name" value="PYR_CT"/>
    <property type="match status" value="1"/>
</dbReference>
<dbReference type="Pfam" id="PF02436">
    <property type="entry name" value="PYC_OADA"/>
    <property type="match status" value="1"/>
</dbReference>
<dbReference type="RefSeq" id="WP_158869330.1">
    <property type="nucleotide sequence ID" value="NZ_CP046401.1"/>
</dbReference>
<organism evidence="4 5">
    <name type="scientific">Maribellus comscasis</name>
    <dbReference type="NCBI Taxonomy" id="2681766"/>
    <lineage>
        <taxon>Bacteria</taxon>
        <taxon>Pseudomonadati</taxon>
        <taxon>Bacteroidota</taxon>
        <taxon>Bacteroidia</taxon>
        <taxon>Marinilabiliales</taxon>
        <taxon>Prolixibacteraceae</taxon>
        <taxon>Maribellus</taxon>
    </lineage>
</organism>
<evidence type="ECO:0000256" key="1">
    <source>
        <dbReference type="ARBA" id="ARBA00023267"/>
    </source>
</evidence>
<dbReference type="AlphaFoldDB" id="A0A6I6K828"/>
<dbReference type="Pfam" id="PF00364">
    <property type="entry name" value="Biotin_lipoyl"/>
    <property type="match status" value="1"/>
</dbReference>
<sequence length="639" mass="70278">MSKEIKFSLLYRDMWQSSGKYVPRVDQLLKVAPAIIDMGCFDRVETNGGGFEQINLLFGENPNVANRQWTQPFNDVGIQTHMLERALNGIRMSPVPADVRKLMYKVKKKQGTDIARSFCGLNDPRNLEGSIKYAKEGGMISQAALSLTISKVHTVEYYTNLANQLIEMGADEICIKDMAGIGRPAYLGKLVKNIKDSHPETVVQYHSHSGPGFAMASILEVARAGADYIDVGMEPLSWGTGHVDLLAVQAMLKDAGFSVPEINMKAYMEVRSLTQSFIDDFLGLYINPKNRLMNSLLIGPGLPGGMMGSLMADLENNLSSLNKWKAKRGQKELTQDDLLVKLFDEVEHIWPMLGYPPLVTPFSQYVKNLALMNVIQLEKGKERWSMIADNIWDMILGKSGKLPGELSPEIIKLAEKQGREFYTGNPQDLYPDNLESFKEEMKANNWDFGQDDEELFELAMHPEQYRAYKSGEAKAAFEADLAAKKAPKEEAKPVAKNGKAVAADSNGCEPRNLNIEVNGEKFVVKVSCGEGDKNGSANGKARVESAPLNGNGKINGNGNGSANLAEVIAPLEGKFFLTKDSSETAVKPGDNVNEGDVIGYIESMKTYNAIIAETSGKVVEVCLANGEVVEEDDVLLKLQ</sequence>
<accession>A0A6I6K828</accession>
<dbReference type="SUPFAM" id="SSF51569">
    <property type="entry name" value="Aldolase"/>
    <property type="match status" value="1"/>
</dbReference>
<name>A0A6I6K828_9BACT</name>
<proteinExistence type="predicted"/>
<evidence type="ECO:0000259" key="3">
    <source>
        <dbReference type="PROSITE" id="PS50991"/>
    </source>
</evidence>
<dbReference type="SUPFAM" id="SSF89000">
    <property type="entry name" value="post-HMGL domain-like"/>
    <property type="match status" value="1"/>
</dbReference>
<keyword evidence="1" id="KW-0092">Biotin</keyword>
<reference evidence="4 5" key="1">
    <citation type="submission" date="2019-11" db="EMBL/GenBank/DDBJ databases">
        <authorList>
            <person name="Zheng R.K."/>
            <person name="Sun C.M."/>
        </authorList>
    </citation>
    <scope>NUCLEOTIDE SEQUENCE [LARGE SCALE GENOMIC DNA]</scope>
    <source>
        <strain evidence="4 5">WC007</strain>
    </source>
</reference>
<dbReference type="InterPro" id="IPR011053">
    <property type="entry name" value="Single_hybrid_motif"/>
</dbReference>
<dbReference type="InterPro" id="IPR003379">
    <property type="entry name" value="Carboxylase_cons_dom"/>
</dbReference>
<dbReference type="InterPro" id="IPR050709">
    <property type="entry name" value="Biotin_Carboxyl_Carrier/Decarb"/>
</dbReference>
<keyword evidence="5" id="KW-1185">Reference proteome</keyword>
<protein>
    <submittedName>
        <fullName evidence="4">Oxaloacetate decarboxylase</fullName>
    </submittedName>
</protein>
<dbReference type="InterPro" id="IPR000089">
    <property type="entry name" value="Biotin_lipoyl"/>
</dbReference>
<dbReference type="PROSITE" id="PS50968">
    <property type="entry name" value="BIOTINYL_LIPOYL"/>
    <property type="match status" value="1"/>
</dbReference>
<dbReference type="EMBL" id="CP046401">
    <property type="protein sequence ID" value="QGY46194.1"/>
    <property type="molecule type" value="Genomic_DNA"/>
</dbReference>
<dbReference type="PANTHER" id="PTHR45266">
    <property type="entry name" value="OXALOACETATE DECARBOXYLASE ALPHA CHAIN"/>
    <property type="match status" value="1"/>
</dbReference>
<evidence type="ECO:0000259" key="2">
    <source>
        <dbReference type="PROSITE" id="PS50968"/>
    </source>
</evidence>
<feature type="domain" description="Lipoyl-binding" evidence="2">
    <location>
        <begin position="564"/>
        <end position="639"/>
    </location>
</feature>
<feature type="domain" description="Pyruvate carboxyltransferase" evidence="3">
    <location>
        <begin position="4"/>
        <end position="268"/>
    </location>
</feature>
<dbReference type="KEGG" id="mcos:GM418_21775"/>
<evidence type="ECO:0000313" key="5">
    <source>
        <dbReference type="Proteomes" id="UP000428260"/>
    </source>
</evidence>
<dbReference type="Pfam" id="PF00682">
    <property type="entry name" value="HMGL-like"/>
    <property type="match status" value="1"/>
</dbReference>
<dbReference type="PANTHER" id="PTHR45266:SF3">
    <property type="entry name" value="OXALOACETATE DECARBOXYLASE ALPHA CHAIN"/>
    <property type="match status" value="1"/>
</dbReference>
<dbReference type="InterPro" id="IPR000891">
    <property type="entry name" value="PYR_CT"/>
</dbReference>
<dbReference type="InterPro" id="IPR013785">
    <property type="entry name" value="Aldolase_TIM"/>
</dbReference>
<dbReference type="Gene3D" id="3.20.20.70">
    <property type="entry name" value="Aldolase class I"/>
    <property type="match status" value="1"/>
</dbReference>
<dbReference type="CDD" id="cd06850">
    <property type="entry name" value="biotinyl_domain"/>
    <property type="match status" value="1"/>
</dbReference>
<dbReference type="GO" id="GO:0003824">
    <property type="term" value="F:catalytic activity"/>
    <property type="evidence" value="ECO:0007669"/>
    <property type="project" value="InterPro"/>
</dbReference>